<reference evidence="1" key="1">
    <citation type="submission" date="2017-04" db="EMBL/GenBank/DDBJ databases">
        <title>Complete Genome Sequences of Twelve Strains of a Stable Defined Moderately Diverse Mouse Microbiota 2 (sDMDMm2).</title>
        <authorList>
            <person name="Uchimura Y."/>
            <person name="Wyss M."/>
            <person name="Brugiroux S."/>
            <person name="Limenitakis J.P."/>
            <person name="Stecher B."/>
            <person name="McCoy K.D."/>
            <person name="Macpherson A.J."/>
        </authorList>
    </citation>
    <scope>NUCLEOTIDE SEQUENCE</scope>
    <source>
        <strain evidence="1">YL58</strain>
    </source>
</reference>
<evidence type="ECO:0000313" key="2">
    <source>
        <dbReference type="Proteomes" id="UP000092574"/>
    </source>
</evidence>
<gene>
    <name evidence="1" type="ORF">A4V09_21975</name>
</gene>
<dbReference type="EMBL" id="CP015405">
    <property type="protein sequence ID" value="ANU78176.1"/>
    <property type="molecule type" value="Genomic_DNA"/>
</dbReference>
<organism evidence="1 2">
    <name type="scientific">Blautia pseudococcoides</name>
    <dbReference type="NCBI Taxonomy" id="1796616"/>
    <lineage>
        <taxon>Bacteria</taxon>
        <taxon>Bacillati</taxon>
        <taxon>Bacillota</taxon>
        <taxon>Clostridia</taxon>
        <taxon>Lachnospirales</taxon>
        <taxon>Lachnospiraceae</taxon>
        <taxon>Blautia</taxon>
    </lineage>
</organism>
<dbReference type="KEGG" id="byl:A4V09_21975"/>
<dbReference type="STRING" id="1796616.A4V09_21975"/>
<evidence type="ECO:0000313" key="1">
    <source>
        <dbReference type="EMBL" id="ANU78176.1"/>
    </source>
</evidence>
<keyword evidence="2" id="KW-1185">Reference proteome</keyword>
<proteinExistence type="predicted"/>
<dbReference type="OrthoDB" id="9815745at2"/>
<dbReference type="RefSeq" id="WP_065544263.1">
    <property type="nucleotide sequence ID" value="NZ_CP015405.2"/>
</dbReference>
<dbReference type="AlphaFoldDB" id="A0A1C7IEP3"/>
<protein>
    <submittedName>
        <fullName evidence="1">Uncharacterized protein</fullName>
    </submittedName>
</protein>
<name>A0A1C7IEP3_9FIRM</name>
<sequence>MNSRTMTELIVNIAIALGAAAAGIANIQDLKSAPAFVMMPQRPHIDRVGAVENTTGLPEGVVAWKEEMRSVLVIAYEHPEEKPYLDCWLDGKNPPGNLELISGSKTPQLLQGLVLLERIIFLSQKSMGRECA</sequence>
<dbReference type="Proteomes" id="UP000092574">
    <property type="component" value="Chromosome"/>
</dbReference>
<accession>A0A1C7IEP3</accession>